<sequence length="333" mass="38868">MISKKRIDRIGEKLKAEKNLNSEELAQLLQWRDGFSTTLDYYFKKISIKTDEKERVTLSRRLKRIDSIKIKLKRFKTMRLSTLQDIAGLRVVVKSKNALDEALTALRILPDKHTLKKLDNYTSAPKNDGYRGVHLIYQNKKSDLIEVQLRTDLQHIWATAVETYGELQNTSFKTGEGDKQWKDFFSLLSSYFAILENSTPLDIHLKLSKKKLKTQLKKIIKDLKVIERLNATTNSIQVIVNKQNETGRMGKYAILELDLKEKTTTIDVYTKKNVTKAIKIYTEKELNYKDNEFKNIVFVNIEDVEKIQKSYPNYFLDTRNLLKILSQIVLDQL</sequence>
<dbReference type="SUPFAM" id="SSF81301">
    <property type="entry name" value="Nucleotidyltransferase"/>
    <property type="match status" value="1"/>
</dbReference>
<evidence type="ECO:0000313" key="3">
    <source>
        <dbReference type="Proteomes" id="UP000196531"/>
    </source>
</evidence>
<accession>A0A1Y5FD58</accession>
<dbReference type="SMART" id="SM00954">
    <property type="entry name" value="RelA_SpoT"/>
    <property type="match status" value="1"/>
</dbReference>
<dbReference type="CDD" id="cd05399">
    <property type="entry name" value="NT_Rel-Spo_like"/>
    <property type="match status" value="1"/>
</dbReference>
<name>A0A1Y5FD58_9BACT</name>
<dbReference type="Pfam" id="PF04607">
    <property type="entry name" value="RelA_SpoT"/>
    <property type="match status" value="1"/>
</dbReference>
<evidence type="ECO:0000259" key="1">
    <source>
        <dbReference type="SMART" id="SM00954"/>
    </source>
</evidence>
<dbReference type="AlphaFoldDB" id="A0A1Y5FD58"/>
<reference evidence="3" key="1">
    <citation type="journal article" date="2017" name="Proc. Natl. Acad. Sci. U.S.A.">
        <title>Simulation of Deepwater Horizon oil plume reveals substrate specialization within a complex community of hydrocarbon-degraders.</title>
        <authorList>
            <person name="Hu P."/>
            <person name="Dubinsky E.A."/>
            <person name="Probst A.J."/>
            <person name="Wang J."/>
            <person name="Sieber C.M.K."/>
            <person name="Tom L.M."/>
            <person name="Gardinali P."/>
            <person name="Banfield J.F."/>
            <person name="Atlas R.M."/>
            <person name="Andersen G.L."/>
        </authorList>
    </citation>
    <scope>NUCLEOTIDE SEQUENCE [LARGE SCALE GENOMIC DNA]</scope>
</reference>
<dbReference type="GO" id="GO:0015969">
    <property type="term" value="P:guanosine tetraphosphate metabolic process"/>
    <property type="evidence" value="ECO:0007669"/>
    <property type="project" value="InterPro"/>
</dbReference>
<feature type="domain" description="RelA/SpoT" evidence="1">
    <location>
        <begin position="60"/>
        <end position="172"/>
    </location>
</feature>
<dbReference type="PANTHER" id="PTHR47837:SF1">
    <property type="entry name" value="GTP PYROPHOSPHOKINASE YJBM"/>
    <property type="match status" value="1"/>
</dbReference>
<evidence type="ECO:0000313" key="2">
    <source>
        <dbReference type="EMBL" id="OUR97391.1"/>
    </source>
</evidence>
<dbReference type="Proteomes" id="UP000196531">
    <property type="component" value="Unassembled WGS sequence"/>
</dbReference>
<gene>
    <name evidence="2" type="ORF">A9Q84_13785</name>
</gene>
<dbReference type="InterPro" id="IPR043519">
    <property type="entry name" value="NT_sf"/>
</dbReference>
<dbReference type="Gene3D" id="3.30.460.10">
    <property type="entry name" value="Beta Polymerase, domain 2"/>
    <property type="match status" value="1"/>
</dbReference>
<dbReference type="InterPro" id="IPR007685">
    <property type="entry name" value="RelA_SpoT"/>
</dbReference>
<comment type="caution">
    <text evidence="2">The sequence shown here is derived from an EMBL/GenBank/DDBJ whole genome shotgun (WGS) entry which is preliminary data.</text>
</comment>
<organism evidence="2 3">
    <name type="scientific">Halobacteriovorax marinus</name>
    <dbReference type="NCBI Taxonomy" id="97084"/>
    <lineage>
        <taxon>Bacteria</taxon>
        <taxon>Pseudomonadati</taxon>
        <taxon>Bdellovibrionota</taxon>
        <taxon>Bacteriovoracia</taxon>
        <taxon>Bacteriovoracales</taxon>
        <taxon>Halobacteriovoraceae</taxon>
        <taxon>Halobacteriovorax</taxon>
    </lineage>
</organism>
<proteinExistence type="predicted"/>
<dbReference type="PANTHER" id="PTHR47837">
    <property type="entry name" value="GTP PYROPHOSPHOKINASE YJBM"/>
    <property type="match status" value="1"/>
</dbReference>
<dbReference type="InterPro" id="IPR052366">
    <property type="entry name" value="GTP_Pyrophosphokinase"/>
</dbReference>
<protein>
    <recommendedName>
        <fullName evidence="1">RelA/SpoT domain-containing protein</fullName>
    </recommendedName>
</protein>
<dbReference type="EMBL" id="MAAO01000006">
    <property type="protein sequence ID" value="OUR97391.1"/>
    <property type="molecule type" value="Genomic_DNA"/>
</dbReference>